<feature type="transmembrane region" description="Helical" evidence="1">
    <location>
        <begin position="1565"/>
        <end position="1584"/>
    </location>
</feature>
<dbReference type="RefSeq" id="XP_004039222.1">
    <property type="nucleotide sequence ID" value="XM_004039174.1"/>
</dbReference>
<protein>
    <recommendedName>
        <fullName evidence="4">PAS domain S-box family protein</fullName>
    </recommendedName>
</protein>
<feature type="transmembrane region" description="Helical" evidence="1">
    <location>
        <begin position="150"/>
        <end position="173"/>
    </location>
</feature>
<keyword evidence="3" id="KW-1185">Reference proteome</keyword>
<name>G0QLI4_ICHMU</name>
<dbReference type="Proteomes" id="UP000008983">
    <property type="component" value="Unassembled WGS sequence"/>
</dbReference>
<feature type="transmembrane region" description="Helical" evidence="1">
    <location>
        <begin position="66"/>
        <end position="91"/>
    </location>
</feature>
<dbReference type="OrthoDB" id="313484at2759"/>
<evidence type="ECO:0000313" key="2">
    <source>
        <dbReference type="EMBL" id="EGR33918.1"/>
    </source>
</evidence>
<feature type="transmembrane region" description="Helical" evidence="1">
    <location>
        <begin position="1759"/>
        <end position="1780"/>
    </location>
</feature>
<organism evidence="2 3">
    <name type="scientific">Ichthyophthirius multifiliis</name>
    <name type="common">White spot disease agent</name>
    <name type="synonym">Ich</name>
    <dbReference type="NCBI Taxonomy" id="5932"/>
    <lineage>
        <taxon>Eukaryota</taxon>
        <taxon>Sar</taxon>
        <taxon>Alveolata</taxon>
        <taxon>Ciliophora</taxon>
        <taxon>Intramacronucleata</taxon>
        <taxon>Oligohymenophorea</taxon>
        <taxon>Hymenostomatida</taxon>
        <taxon>Ophryoglenina</taxon>
        <taxon>Ichthyophthirius</taxon>
    </lineage>
</organism>
<sequence length="1827" mass="219284">MDNQFKNYTKTLSIQVFYFKHKKKEKKTKNNIHKNKKDQNLFKILDSLKYFDIIFLIKLSKEVYQISIIVTIAYIIIMNLLYTICLIHKYFNVKAKPRKFFFGRWFSYFQSFYQFLFFYPFIVILMSYVFCNQEIFTQIDMTCDYNDSFYIITFTFTILALFSAILNECWLALFYQNMKQYKKDQLSIDKYPQFQLYFSVLKIIIGFFRSISIQNSYYFLLFQIILQIIVSSFIYYELSFKLGFYNLGNQNIKIIFFYSYTILYSTFLSQFTDEIQRKSEIFGQGTELFLYLTIFYSIILITLSEKIRDFHHKSLLLNKSTNLFLQKEYSQKNFLLQIQILQDLTHENIQQNDTIFKGLINSHLNNPCEDFYEQEFKCFCKLKSLYDPKKHKDVKIEKVYNKQNSSIFTKFIIKRWFELYLLKNRYQQYHFYIYYAEFLYFKFKNIALALKNLCLIQEKYLNPLESFHLFQLKHIIIKQNRSLNRQSYQQNLESQSVIPVETQMVEIQKRIKFILKNNVQFWAYLAKNTIDLYEINKKIKQSFHQIKQLKQIWQKQMQYLYYRKKWVFYYAWYQLFILNKKVKLFILEKFQSTKINENDIFSEELQNDDIFLEKYDIESVDSNLRPENYDIIQIKKPQMVFDMNSVVLHVDNDFKCNILKTNRALFHTFGYLSNEVENKVGLDKFMPRIFGKIHEQQMKEFTLSGKSKCLYSQRKVFCMNKQGDIFQSYKYVKQFVTLQGNCEYIALIRPIKSPQGLKQLFLILNENWEIDCMSDIIYQALGINPLTYQNEKSKQILNFLLVSPSLLQYTKYIQYTTNIDQYLFQKINEETGDNSQKQEENSENVLSPQSCYQKQEQIQKYSLFQTNSIRQQSYFKNELSPHSSHIQIQQKFFQAQQTPYNISIQIPQEIPSQMNYEKNKIQINIKENNNIIYEQEENEQLNEHKNFQMAGRIKKLLNIKIHKSRRQTIQQELNDLSKSYSLNSHDNTPLIYRQQKIKKENYLFFNDKLDKGEDVDFDIIIPDNLNQMMLNYFNQIQKIQITQIDDVDKQIYEIIKQIISNNNNNIKTINTKNYKCNCTLKMIQYNKQKVIIIKLNKFEKQLKKKIKLFKNYVKENSIQKCAFKIKKKNDALQKDLLFIQNQPNQNSNSNSNSNSLNLFDSNQNKENILIFNKTRGYQTHFDNHENNNSLTSVSSARLFQKDFQNRQGSMNFNLNHTENIYIKEDNHKSNKKIIIIQSFAIFVRIFFIFLIFMNIFTFFYGPYQQFSNLHLNAEGIFQSKKVTLTILQSYNTILDLLLLNTDTFQFQNNKYWTKTTYQNMKIDQLKVYYDYFKQILYNEQFSHNLYNQDTTPFSFIKLPIGNTQYTYTLDSFDFMAGLIYNIQTVCLQKDITILKINQQEIAFIRQNIFPFIYNQLQSQQENLINDVNLTSKKINELLILVIIIQSILTLISFLVLFRYIMIVCNTFQSILEVLPKIDSIDILKIKNYSLNLLSNFKYITNKDDLLSGTIFNSKINFQKRKSFKLQKTCFMDNYEVPIVIQTGAAKKQKEINYGKFLRSTRIQTTLYYTLFIFSITAICSYFLFSIISSSNTLFDILDNGMLFMKNFDQNIIIMSAIKEKILDKNRYVEYLLPKINSNIQEFLNKNQIPYSQQINDCQFDEFFQNIYYKNPCILYGDLIPNYQQECENVAQQSFMKGVSTFNAFYQNTVGDFVNNKKDSILSNQTILDYDRGVFFYDVFIIYLIEIWGQDMKNYLNKKILFLSIFLGVIVFLIILAHIVINEKLLIGNLQKEYAYFRCIYKMYMPDEIILKEKRIKFWLVKHYVLNK</sequence>
<feature type="transmembrane region" description="Helical" evidence="1">
    <location>
        <begin position="288"/>
        <end position="304"/>
    </location>
</feature>
<evidence type="ECO:0000313" key="3">
    <source>
        <dbReference type="Proteomes" id="UP000008983"/>
    </source>
</evidence>
<dbReference type="PANTHER" id="PTHR31600">
    <property type="entry name" value="TINY MACROCYSTS PROTEIN B-RELATED"/>
    <property type="match status" value="1"/>
</dbReference>
<dbReference type="EMBL" id="GL983263">
    <property type="protein sequence ID" value="EGR33918.1"/>
    <property type="molecule type" value="Genomic_DNA"/>
</dbReference>
<dbReference type="STRING" id="857967.G0QLI4"/>
<feature type="transmembrane region" description="Helical" evidence="1">
    <location>
        <begin position="1233"/>
        <end position="1260"/>
    </location>
</feature>
<feature type="transmembrane region" description="Helical" evidence="1">
    <location>
        <begin position="217"/>
        <end position="238"/>
    </location>
</feature>
<keyword evidence="1" id="KW-0812">Transmembrane</keyword>
<dbReference type="GeneID" id="14910106"/>
<feature type="transmembrane region" description="Helical" evidence="1">
    <location>
        <begin position="250"/>
        <end position="268"/>
    </location>
</feature>
<dbReference type="InterPro" id="IPR052994">
    <property type="entry name" value="Tiny_macrocysts_regulators"/>
</dbReference>
<accession>G0QLI4</accession>
<dbReference type="eggNOG" id="ENOG502SKTX">
    <property type="taxonomic scope" value="Eukaryota"/>
</dbReference>
<reference evidence="2 3" key="1">
    <citation type="submission" date="2011-07" db="EMBL/GenBank/DDBJ databases">
        <authorList>
            <person name="Coyne R."/>
            <person name="Brami D."/>
            <person name="Johnson J."/>
            <person name="Hostetler J."/>
            <person name="Hannick L."/>
            <person name="Clark T."/>
            <person name="Cassidy-Hanley D."/>
            <person name="Inman J."/>
        </authorList>
    </citation>
    <scope>NUCLEOTIDE SEQUENCE [LARGE SCALE GENOMIC DNA]</scope>
    <source>
        <strain evidence="2 3">G5</strain>
    </source>
</reference>
<dbReference type="InParanoid" id="G0QLI4"/>
<gene>
    <name evidence="2" type="ORF">IMG5_031020</name>
</gene>
<keyword evidence="1" id="KW-1133">Transmembrane helix</keyword>
<evidence type="ECO:0000256" key="1">
    <source>
        <dbReference type="SAM" id="Phobius"/>
    </source>
</evidence>
<keyword evidence="1" id="KW-0472">Membrane</keyword>
<dbReference type="PANTHER" id="PTHR31600:SF2">
    <property type="entry name" value="GAMETE ENRICHED GENE 10 PROTEIN-RELATED"/>
    <property type="match status" value="1"/>
</dbReference>
<feature type="transmembrane region" description="Helical" evidence="1">
    <location>
        <begin position="194"/>
        <end position="211"/>
    </location>
</feature>
<proteinExistence type="predicted"/>
<feature type="transmembrane region" description="Helical" evidence="1">
    <location>
        <begin position="1729"/>
        <end position="1747"/>
    </location>
</feature>
<dbReference type="OMA" id="HTAGNVR"/>
<feature type="transmembrane region" description="Helical" evidence="1">
    <location>
        <begin position="1437"/>
        <end position="1460"/>
    </location>
</feature>
<evidence type="ECO:0008006" key="4">
    <source>
        <dbReference type="Google" id="ProtNLM"/>
    </source>
</evidence>
<feature type="transmembrane region" description="Helical" evidence="1">
    <location>
        <begin position="112"/>
        <end position="130"/>
    </location>
</feature>